<dbReference type="InterPro" id="IPR019904">
    <property type="entry name" value="Peroxiredoxin_OsmC"/>
</dbReference>
<accession>A0A6G8Q1T3</accession>
<organism evidence="1 2">
    <name type="scientific">Rubrobacter marinus</name>
    <dbReference type="NCBI Taxonomy" id="2653852"/>
    <lineage>
        <taxon>Bacteria</taxon>
        <taxon>Bacillati</taxon>
        <taxon>Actinomycetota</taxon>
        <taxon>Rubrobacteria</taxon>
        <taxon>Rubrobacterales</taxon>
        <taxon>Rubrobacteraceae</taxon>
        <taxon>Rubrobacter</taxon>
    </lineage>
</organism>
<dbReference type="AlphaFoldDB" id="A0A6G8Q1T3"/>
<dbReference type="Proteomes" id="UP000502706">
    <property type="component" value="Chromosome"/>
</dbReference>
<proteinExistence type="predicted"/>
<reference evidence="1 2" key="1">
    <citation type="submission" date="2019-10" db="EMBL/GenBank/DDBJ databases">
        <title>Rubrobacter sp nov SCSIO 52915 isolated from a deep-sea sediment in the South China Sea.</title>
        <authorList>
            <person name="Chen R.W."/>
        </authorList>
    </citation>
    <scope>NUCLEOTIDE SEQUENCE [LARGE SCALE GENOMIC DNA]</scope>
    <source>
        <strain evidence="1 2">SCSIO 52915</strain>
    </source>
</reference>
<dbReference type="RefSeq" id="WP_166398064.1">
    <property type="nucleotide sequence ID" value="NZ_CP045121.1"/>
</dbReference>
<dbReference type="NCBIfam" id="TIGR03562">
    <property type="entry name" value="osmo_induc_OsmC"/>
    <property type="match status" value="1"/>
</dbReference>
<keyword evidence="2" id="KW-1185">Reference proteome</keyword>
<dbReference type="InterPro" id="IPR015946">
    <property type="entry name" value="KH_dom-like_a/b"/>
</dbReference>
<dbReference type="PANTHER" id="PTHR42830:SF1">
    <property type="entry name" value="OSMOTICALLY INDUCIBLE FAMILY PROTEIN"/>
    <property type="match status" value="1"/>
</dbReference>
<evidence type="ECO:0000313" key="1">
    <source>
        <dbReference type="EMBL" id="QIN80395.1"/>
    </source>
</evidence>
<sequence>MAQAERKARVEWEGNLPSGRGTFSVGSGAIEDFPVTWASRVERPDGKTSPEELLAAAHASCYAMALSHTLAGRGAQIDEVTVEAVAALDDELLKITSVDLDIHGSIEGISEEEFRLVAEEAERACPISNAIRNNVAITLRTSLEV</sequence>
<dbReference type="GO" id="GO:0004601">
    <property type="term" value="F:peroxidase activity"/>
    <property type="evidence" value="ECO:0007669"/>
    <property type="project" value="InterPro"/>
</dbReference>
<dbReference type="GO" id="GO:0006979">
    <property type="term" value="P:response to oxidative stress"/>
    <property type="evidence" value="ECO:0007669"/>
    <property type="project" value="InterPro"/>
</dbReference>
<dbReference type="SUPFAM" id="SSF82784">
    <property type="entry name" value="OsmC-like"/>
    <property type="match status" value="1"/>
</dbReference>
<gene>
    <name evidence="1" type="ORF">GBA65_19845</name>
</gene>
<dbReference type="Pfam" id="PF02566">
    <property type="entry name" value="OsmC"/>
    <property type="match status" value="1"/>
</dbReference>
<dbReference type="InterPro" id="IPR052707">
    <property type="entry name" value="OsmC_Ohr_Peroxiredoxin"/>
</dbReference>
<dbReference type="InterPro" id="IPR036102">
    <property type="entry name" value="OsmC/Ohrsf"/>
</dbReference>
<dbReference type="InterPro" id="IPR003718">
    <property type="entry name" value="OsmC/Ohr_fam"/>
</dbReference>
<dbReference type="KEGG" id="rmar:GBA65_19845"/>
<name>A0A6G8Q1T3_9ACTN</name>
<dbReference type="PANTHER" id="PTHR42830">
    <property type="entry name" value="OSMOTICALLY INDUCIBLE FAMILY PROTEIN"/>
    <property type="match status" value="1"/>
</dbReference>
<dbReference type="Gene3D" id="3.30.300.20">
    <property type="match status" value="1"/>
</dbReference>
<evidence type="ECO:0000313" key="2">
    <source>
        <dbReference type="Proteomes" id="UP000502706"/>
    </source>
</evidence>
<dbReference type="EMBL" id="CP045121">
    <property type="protein sequence ID" value="QIN80395.1"/>
    <property type="molecule type" value="Genomic_DNA"/>
</dbReference>
<protein>
    <submittedName>
        <fullName evidence="1">OsmC family peroxiredoxin</fullName>
    </submittedName>
</protein>